<evidence type="ECO:0000313" key="2">
    <source>
        <dbReference type="EMBL" id="MBE1562237.1"/>
    </source>
</evidence>
<reference evidence="2 3" key="1">
    <citation type="submission" date="2020-10" db="EMBL/GenBank/DDBJ databases">
        <title>Sequencing the genomes of 1000 actinobacteria strains.</title>
        <authorList>
            <person name="Klenk H.-P."/>
        </authorList>
    </citation>
    <scope>NUCLEOTIDE SEQUENCE [LARGE SCALE GENOMIC DNA]</scope>
    <source>
        <strain evidence="2 3">DSM 43748</strain>
    </source>
</reference>
<protein>
    <recommendedName>
        <fullName evidence="4">CHAD domain-containing protein</fullName>
    </recommendedName>
</protein>
<feature type="region of interest" description="Disordered" evidence="1">
    <location>
        <begin position="275"/>
        <end position="295"/>
    </location>
</feature>
<dbReference type="EMBL" id="JADBEF010000001">
    <property type="protein sequence ID" value="MBE1562237.1"/>
    <property type="molecule type" value="Genomic_DNA"/>
</dbReference>
<gene>
    <name evidence="2" type="ORF">H4W81_005016</name>
</gene>
<keyword evidence="3" id="KW-1185">Reference proteome</keyword>
<organism evidence="2 3">
    <name type="scientific">Nonomuraea africana</name>
    <dbReference type="NCBI Taxonomy" id="46171"/>
    <lineage>
        <taxon>Bacteria</taxon>
        <taxon>Bacillati</taxon>
        <taxon>Actinomycetota</taxon>
        <taxon>Actinomycetes</taxon>
        <taxon>Streptosporangiales</taxon>
        <taxon>Streptosporangiaceae</taxon>
        <taxon>Nonomuraea</taxon>
    </lineage>
</organism>
<evidence type="ECO:0008006" key="4">
    <source>
        <dbReference type="Google" id="ProtNLM"/>
    </source>
</evidence>
<accession>A0ABR9KJP7</accession>
<dbReference type="RefSeq" id="WP_192777000.1">
    <property type="nucleotide sequence ID" value="NZ_BAAASY010000039.1"/>
</dbReference>
<comment type="caution">
    <text evidence="2">The sequence shown here is derived from an EMBL/GenBank/DDBJ whole genome shotgun (WGS) entry which is preliminary data.</text>
</comment>
<name>A0ABR9KJP7_9ACTN</name>
<evidence type="ECO:0000256" key="1">
    <source>
        <dbReference type="SAM" id="MobiDB-lite"/>
    </source>
</evidence>
<evidence type="ECO:0000313" key="3">
    <source>
        <dbReference type="Proteomes" id="UP000661607"/>
    </source>
</evidence>
<proteinExistence type="predicted"/>
<dbReference type="Proteomes" id="UP000661607">
    <property type="component" value="Unassembled WGS sequence"/>
</dbReference>
<sequence length="393" mass="42642">MSREGADHALRTRVEERDRISGDLLDLESHTSYQLLKTTALRGKTLARWTAAQQAMARMWSLYDAYRIVLRQAEEVRARRARPGPAELDELTFLLAGPSVRPAAEARPVEQRSLRPEQGEALSLDETVAQMDQAFRTVGSTLTEIDTAWTALLPRLELAATAQRQIARLTAALGETPSGTGHQAELDRLRSAVTADPLDAASAEAALDRLCAALDSLLADLTRADALRRSYGPQHAALLELVDKVGVAEAEARRTHTVVAAKILLPSSSRPRAAADRLSGEAAALDPPTGRPGPGWVERARRLETVERAADAALNRARATTSALLGLMARRDELRGRLLATQAKAVRVGLAEDPEATGRFARARQLLWTAPCDLNRAAEAVEHYQDAIHGGPR</sequence>